<dbReference type="Proteomes" id="UP000727907">
    <property type="component" value="Unassembled WGS sequence"/>
</dbReference>
<proteinExistence type="predicted"/>
<dbReference type="PANTHER" id="PTHR37524">
    <property type="entry name" value="RIBOSOMAL RNA LARGE SUBUNIT METHYLTRANSFERASE M"/>
    <property type="match status" value="1"/>
</dbReference>
<reference evidence="2 3" key="1">
    <citation type="submission" date="2021-06" db="EMBL/GenBank/DDBJ databases">
        <authorList>
            <person name="Lee D.H."/>
        </authorList>
    </citation>
    <scope>NUCLEOTIDE SEQUENCE [LARGE SCALE GENOMIC DNA]</scope>
    <source>
        <strain evidence="2 3">MMS21-HV4-11</strain>
    </source>
</reference>
<dbReference type="PANTHER" id="PTHR37524:SF2">
    <property type="entry name" value="RIBOSOMAL RNA METHYLTRANSFERASE FTSJ DOMAIN-CONTAINING PROTEIN"/>
    <property type="match status" value="1"/>
</dbReference>
<dbReference type="EMBL" id="JAHOPB010000001">
    <property type="protein sequence ID" value="MBU8874930.1"/>
    <property type="molecule type" value="Genomic_DNA"/>
</dbReference>
<dbReference type="RefSeq" id="WP_216961348.1">
    <property type="nucleotide sequence ID" value="NZ_JAHOPB010000001.1"/>
</dbReference>
<protein>
    <recommendedName>
        <fullName evidence="1">Ribosomal RNA methyltransferase FtsJ domain-containing protein</fullName>
    </recommendedName>
</protein>
<evidence type="ECO:0000313" key="3">
    <source>
        <dbReference type="Proteomes" id="UP000727907"/>
    </source>
</evidence>
<keyword evidence="3" id="KW-1185">Reference proteome</keyword>
<evidence type="ECO:0000259" key="1">
    <source>
        <dbReference type="Pfam" id="PF01728"/>
    </source>
</evidence>
<accession>A0ABS6IKH8</accession>
<sequence>MTTAYLAVESQENQLREELARDGVTIQATHGRLLMSDSAPVSAAWAANIWHDCVELPVASIGTAAKSLRDIQRNWAMYAPLHHRRAALIQEKLPHVSAKPVVFPAAAPVAPLGSWTLLAPDRMLAAASCSSPFANGEVELVEDKVGPPSRAYLKLWEALVRLRRWPQPGERCLDLGASPGGWTWVLAHLGATVVAVDKAPLDPRIAAMPGVEWRGESAFALDPSSVGPVDWLFSDVICYPARLLRLVERWRASRLVRNFVCTIKFQGETDHETARAFAAIPGATVLHLHYNKHELTFLLPLQPPDPLPR</sequence>
<name>A0ABS6IKH8_9HYPH</name>
<comment type="caution">
    <text evidence="2">The sequence shown here is derived from an EMBL/GenBank/DDBJ whole genome shotgun (WGS) entry which is preliminary data.</text>
</comment>
<dbReference type="InterPro" id="IPR002877">
    <property type="entry name" value="RNA_MeTrfase_FtsJ_dom"/>
</dbReference>
<feature type="domain" description="Ribosomal RNA methyltransferase FtsJ" evidence="1">
    <location>
        <begin position="149"/>
        <end position="237"/>
    </location>
</feature>
<organism evidence="2 3">
    <name type="scientific">Reyranella humidisoli</name>
    <dbReference type="NCBI Taxonomy" id="2849149"/>
    <lineage>
        <taxon>Bacteria</taxon>
        <taxon>Pseudomonadati</taxon>
        <taxon>Pseudomonadota</taxon>
        <taxon>Alphaproteobacteria</taxon>
        <taxon>Hyphomicrobiales</taxon>
        <taxon>Reyranellaceae</taxon>
        <taxon>Reyranella</taxon>
    </lineage>
</organism>
<gene>
    <name evidence="2" type="ORF">KQ910_14225</name>
</gene>
<dbReference type="Pfam" id="PF01728">
    <property type="entry name" value="FtsJ"/>
    <property type="match status" value="1"/>
</dbReference>
<evidence type="ECO:0000313" key="2">
    <source>
        <dbReference type="EMBL" id="MBU8874930.1"/>
    </source>
</evidence>